<evidence type="ECO:0000313" key="1">
    <source>
        <dbReference type="EMBL" id="KAH6943116.1"/>
    </source>
</evidence>
<organism evidence="1 2">
    <name type="scientific">Hyalomma asiaticum</name>
    <name type="common">Tick</name>
    <dbReference type="NCBI Taxonomy" id="266040"/>
    <lineage>
        <taxon>Eukaryota</taxon>
        <taxon>Metazoa</taxon>
        <taxon>Ecdysozoa</taxon>
        <taxon>Arthropoda</taxon>
        <taxon>Chelicerata</taxon>
        <taxon>Arachnida</taxon>
        <taxon>Acari</taxon>
        <taxon>Parasitiformes</taxon>
        <taxon>Ixodida</taxon>
        <taxon>Ixodoidea</taxon>
        <taxon>Ixodidae</taxon>
        <taxon>Hyalomminae</taxon>
        <taxon>Hyalomma</taxon>
    </lineage>
</organism>
<protein>
    <submittedName>
        <fullName evidence="1">Uncharacterized protein</fullName>
    </submittedName>
</protein>
<reference evidence="1" key="1">
    <citation type="submission" date="2020-05" db="EMBL/GenBank/DDBJ databases">
        <title>Large-scale comparative analyses of tick genomes elucidate their genetic diversity and vector capacities.</title>
        <authorList>
            <person name="Jia N."/>
            <person name="Wang J."/>
            <person name="Shi W."/>
            <person name="Du L."/>
            <person name="Sun Y."/>
            <person name="Zhan W."/>
            <person name="Jiang J."/>
            <person name="Wang Q."/>
            <person name="Zhang B."/>
            <person name="Ji P."/>
            <person name="Sakyi L.B."/>
            <person name="Cui X."/>
            <person name="Yuan T."/>
            <person name="Jiang B."/>
            <person name="Yang W."/>
            <person name="Lam T.T.-Y."/>
            <person name="Chang Q."/>
            <person name="Ding S."/>
            <person name="Wang X."/>
            <person name="Zhu J."/>
            <person name="Ruan X."/>
            <person name="Zhao L."/>
            <person name="Wei J."/>
            <person name="Que T."/>
            <person name="Du C."/>
            <person name="Cheng J."/>
            <person name="Dai P."/>
            <person name="Han X."/>
            <person name="Huang E."/>
            <person name="Gao Y."/>
            <person name="Liu J."/>
            <person name="Shao H."/>
            <person name="Ye R."/>
            <person name="Li L."/>
            <person name="Wei W."/>
            <person name="Wang X."/>
            <person name="Wang C."/>
            <person name="Yang T."/>
            <person name="Huo Q."/>
            <person name="Li W."/>
            <person name="Guo W."/>
            <person name="Chen H."/>
            <person name="Zhou L."/>
            <person name="Ni X."/>
            <person name="Tian J."/>
            <person name="Zhou Y."/>
            <person name="Sheng Y."/>
            <person name="Liu T."/>
            <person name="Pan Y."/>
            <person name="Xia L."/>
            <person name="Li J."/>
            <person name="Zhao F."/>
            <person name="Cao W."/>
        </authorList>
    </citation>
    <scope>NUCLEOTIDE SEQUENCE</scope>
    <source>
        <strain evidence="1">Hyas-2018</strain>
    </source>
</reference>
<evidence type="ECO:0000313" key="2">
    <source>
        <dbReference type="Proteomes" id="UP000821845"/>
    </source>
</evidence>
<dbReference type="Proteomes" id="UP000821845">
    <property type="component" value="Chromosome 10"/>
</dbReference>
<gene>
    <name evidence="1" type="ORF">HPB50_016020</name>
</gene>
<dbReference type="EMBL" id="CM023490">
    <property type="protein sequence ID" value="KAH6943116.1"/>
    <property type="molecule type" value="Genomic_DNA"/>
</dbReference>
<comment type="caution">
    <text evidence="1">The sequence shown here is derived from an EMBL/GenBank/DDBJ whole genome shotgun (WGS) entry which is preliminary data.</text>
</comment>
<keyword evidence="2" id="KW-1185">Reference proteome</keyword>
<proteinExistence type="predicted"/>
<sequence>MAVLEELHVAFMTGHKLFNAVTAGLSTVALRCKTLRIFRLPTPGYRTPRPETNNAHWTTPWVGAVQESRTLRELWINLMGSTDAQCRSFLLAVAKNETLKKVGILDYAHDADLRALVKLIQELSLGDRVGFNCIFVANYDKTKLQWPELPSVNFSTVEIDLCSRLALERHLAPFKLLIRRGTRLIIRLFCSVIRQPEFASWLKWLSEPSSLTAVDIEVPKHSARNPCARCRDTCDQVVSALASNPNIASMTLTYFTLETSHVEALCQGARDNCTLTRVTLTPYCPHNNVCGPVNCRRLSTEFRAAALKLQDIMHKNVLRFSAAVKFILGEEDIAGVRAIEDLKVHPGLVEQLQDSADLTKAEALAKVTSVVSRVLNCDISDYMWLGAADGNGVCQEEQVPPGRRGGRPLMFVVLGVTGGGAPGNAGTSPPSNQPPAGMLSRRSCQDRQCSGSVEEETTRYVGPSPWRFGSVIFLGFFIKLSGILFILVGFNSATPGLRLLGFVLIPLGIVVFSGGVLWAAMESWRYRAALMAIHALDPLAASGVFLNGTSVSSVSVNVAPRSGTVHSAPPVDPDGPMAGLEPVRFSKYPVVLPVYAAPTQTSAS</sequence>
<accession>A0ACB7TAF7</accession>
<name>A0ACB7TAF7_HYAAI</name>